<name>A0A4Y2X3J6_ARAVE</name>
<evidence type="ECO:0000313" key="2">
    <source>
        <dbReference type="Proteomes" id="UP000499080"/>
    </source>
</evidence>
<comment type="caution">
    <text evidence="1">The sequence shown here is derived from an EMBL/GenBank/DDBJ whole genome shotgun (WGS) entry which is preliminary data.</text>
</comment>
<protein>
    <submittedName>
        <fullName evidence="1">Uncharacterized protein</fullName>
    </submittedName>
</protein>
<keyword evidence="2" id="KW-1185">Reference proteome</keyword>
<dbReference type="EMBL" id="BGPR01070783">
    <property type="protein sequence ID" value="GBO44149.1"/>
    <property type="molecule type" value="Genomic_DNA"/>
</dbReference>
<gene>
    <name evidence="1" type="ORF">AVEN_49327_1</name>
</gene>
<dbReference type="Proteomes" id="UP000499080">
    <property type="component" value="Unassembled WGS sequence"/>
</dbReference>
<proteinExistence type="predicted"/>
<dbReference type="AlphaFoldDB" id="A0A4Y2X3J6"/>
<sequence>MNGATYGVNTDSTMPYEGCKLLYTLVTPFAACVDAIQSLSGNFLIYAFRDYHSHVITKSTLRVLTGWLTGLPVELGSFHVCWAVDVLVLVEPRQVCHMQ</sequence>
<evidence type="ECO:0000313" key="1">
    <source>
        <dbReference type="EMBL" id="GBO44149.1"/>
    </source>
</evidence>
<organism evidence="1 2">
    <name type="scientific">Araneus ventricosus</name>
    <name type="common">Orbweaver spider</name>
    <name type="synonym">Epeira ventricosa</name>
    <dbReference type="NCBI Taxonomy" id="182803"/>
    <lineage>
        <taxon>Eukaryota</taxon>
        <taxon>Metazoa</taxon>
        <taxon>Ecdysozoa</taxon>
        <taxon>Arthropoda</taxon>
        <taxon>Chelicerata</taxon>
        <taxon>Arachnida</taxon>
        <taxon>Araneae</taxon>
        <taxon>Araneomorphae</taxon>
        <taxon>Entelegynae</taxon>
        <taxon>Araneoidea</taxon>
        <taxon>Araneidae</taxon>
        <taxon>Araneus</taxon>
    </lineage>
</organism>
<reference evidence="1 2" key="1">
    <citation type="journal article" date="2019" name="Sci. Rep.">
        <title>Orb-weaving spider Araneus ventricosus genome elucidates the spidroin gene catalogue.</title>
        <authorList>
            <person name="Kono N."/>
            <person name="Nakamura H."/>
            <person name="Ohtoshi R."/>
            <person name="Moran D.A.P."/>
            <person name="Shinohara A."/>
            <person name="Yoshida Y."/>
            <person name="Fujiwara M."/>
            <person name="Mori M."/>
            <person name="Tomita M."/>
            <person name="Arakawa K."/>
        </authorList>
    </citation>
    <scope>NUCLEOTIDE SEQUENCE [LARGE SCALE GENOMIC DNA]</scope>
</reference>
<accession>A0A4Y2X3J6</accession>